<evidence type="ECO:0000256" key="1">
    <source>
        <dbReference type="ARBA" id="ARBA00004897"/>
    </source>
</evidence>
<feature type="domain" description="Urease" evidence="12">
    <location>
        <begin position="134"/>
        <end position="568"/>
    </location>
</feature>
<comment type="subunit">
    <text evidence="5">Heterotrimer of UreA (gamma), UreB (beta) and UreC (alpha) subunits. Three heterotrimers associate to form the active enzyme.</text>
</comment>
<dbReference type="NCBIfam" id="TIGR01792">
    <property type="entry name" value="urease_alph"/>
    <property type="match status" value="1"/>
</dbReference>
<dbReference type="Pfam" id="PF01979">
    <property type="entry name" value="Amidohydro_1"/>
    <property type="match status" value="1"/>
</dbReference>
<proteinExistence type="inferred from homology"/>
<comment type="similarity">
    <text evidence="5 11">Belongs to the metallo-dependent hydrolases superfamily. Urease alpha subunit family.</text>
</comment>
<evidence type="ECO:0000256" key="7">
    <source>
        <dbReference type="PIRSR" id="PIRSR611612-50"/>
    </source>
</evidence>
<dbReference type="NCBIfam" id="NF009686">
    <property type="entry name" value="PRK13207.1"/>
    <property type="match status" value="1"/>
</dbReference>
<dbReference type="PROSITE" id="PS51368">
    <property type="entry name" value="UREASE_3"/>
    <property type="match status" value="1"/>
</dbReference>
<dbReference type="OrthoDB" id="9796020at2"/>
<dbReference type="SUPFAM" id="SSF51338">
    <property type="entry name" value="Composite domain of metallo-dependent hydrolases"/>
    <property type="match status" value="1"/>
</dbReference>
<dbReference type="GO" id="GO:0016151">
    <property type="term" value="F:nickel cation binding"/>
    <property type="evidence" value="ECO:0007669"/>
    <property type="project" value="UniProtKB-UniRule"/>
</dbReference>
<dbReference type="EMBL" id="VDUZ01000049">
    <property type="protein sequence ID" value="TXL71035.1"/>
    <property type="molecule type" value="Genomic_DNA"/>
</dbReference>
<dbReference type="GO" id="GO:0005737">
    <property type="term" value="C:cytoplasm"/>
    <property type="evidence" value="ECO:0007669"/>
    <property type="project" value="UniProtKB-SubCell"/>
</dbReference>
<comment type="PTM">
    <text evidence="5">Carboxylation allows a single lysine to coordinate two nickel ions.</text>
</comment>
<dbReference type="PANTHER" id="PTHR43440:SF1">
    <property type="entry name" value="UREASE"/>
    <property type="match status" value="1"/>
</dbReference>
<dbReference type="Gene3D" id="2.30.40.10">
    <property type="entry name" value="Urease, subunit C, domain 1"/>
    <property type="match status" value="1"/>
</dbReference>
<feature type="binding site" evidence="5 8">
    <location>
        <position position="141"/>
    </location>
    <ligand>
        <name>Ni(2+)</name>
        <dbReference type="ChEBI" id="CHEBI:49786"/>
        <label>1</label>
    </ligand>
</feature>
<gene>
    <name evidence="5 13" type="primary">ureC</name>
    <name evidence="13" type="ORF">FHP25_31680</name>
</gene>
<dbReference type="GO" id="GO:0043419">
    <property type="term" value="P:urea catabolic process"/>
    <property type="evidence" value="ECO:0007669"/>
    <property type="project" value="UniProtKB-UniRule"/>
</dbReference>
<keyword evidence="3 5" id="KW-0479">Metal-binding</keyword>
<dbReference type="GO" id="GO:0009039">
    <property type="term" value="F:urease activity"/>
    <property type="evidence" value="ECO:0007669"/>
    <property type="project" value="UniProtKB-UniRule"/>
</dbReference>
<feature type="binding site" description="via carbamate group" evidence="5 8">
    <location>
        <position position="217"/>
    </location>
    <ligand>
        <name>Ni(2+)</name>
        <dbReference type="ChEBI" id="CHEBI:49786"/>
        <label>1</label>
    </ligand>
</feature>
<feature type="modified residue" description="N6-carboxylysine" evidence="5 7">
    <location>
        <position position="217"/>
    </location>
</feature>
<feature type="binding site" evidence="5 8">
    <location>
        <position position="360"/>
    </location>
    <ligand>
        <name>Ni(2+)</name>
        <dbReference type="ChEBI" id="CHEBI:49786"/>
        <label>1</label>
    </ligand>
</feature>
<dbReference type="PRINTS" id="PR01752">
    <property type="entry name" value="UREASE"/>
</dbReference>
<dbReference type="PANTHER" id="PTHR43440">
    <property type="entry name" value="UREASE"/>
    <property type="match status" value="1"/>
</dbReference>
<dbReference type="EC" id="3.5.1.5" evidence="5 6"/>
<evidence type="ECO:0000256" key="4">
    <source>
        <dbReference type="ARBA" id="ARBA00022801"/>
    </source>
</evidence>
<sequence length="568" mass="60616">MATISRRDYAATYGPTMGDLVRLGDTSLLAEIERDFTVYGDELTTGAGKAMRDGEGFQVDGTYASGALDSVIHNATIIDAVQGIVKADIGIRDGLIVGIGKAGNPDIMDGVDPALRTGPNTTVFHGEPFIITAGAVEAHAHFLSPQQSDHALAGGTTTMIGMSPGPHFDVSCSGPNVLGQLIQGADHSCLNFGFLGRGCSDPGAVEEAVAGGALGVKIHEDFGASGAVIDGSLVAADRNDFCVNLHTDTINEFGFCEDTLRAIGGRTIHMYHTEGAGGGHAPDLLRVNGQANVLPSSTNPTNPYTAYALNEGLPMTMLAHVMNWRLAEDLAFAESRIRPQTMAAEDFLHDMGAISIFATDTQGMGRLAENVAKCWQLASVMKDRVGRLPEETTARADNERIKRYVAKYTINPAVAAGIDSHVGSIEAGKMADLVFWKRASFGIKPWLVMKRGFIAWAVMADGNASQINSEPLIQRPMWGATGVSPQHLGVTFVSRLAVQADVRRKLGVGKAMLPIRSVRRLGKRDMVRNDALPHIEVDAATFEVRADGRLLMCPPAAVVPLNRKYMLR</sequence>
<dbReference type="InterPro" id="IPR011059">
    <property type="entry name" value="Metal-dep_hydrolase_composite"/>
</dbReference>
<feature type="binding site" description="via carbamate group" evidence="5 8">
    <location>
        <position position="217"/>
    </location>
    <ligand>
        <name>Ni(2+)</name>
        <dbReference type="ChEBI" id="CHEBI:49786"/>
        <label>2</label>
    </ligand>
</feature>
<dbReference type="Proteomes" id="UP000321638">
    <property type="component" value="Unassembled WGS sequence"/>
</dbReference>
<dbReference type="HAMAP" id="MF_01953">
    <property type="entry name" value="Urease_alpha"/>
    <property type="match status" value="1"/>
</dbReference>
<keyword evidence="2 5" id="KW-0533">Nickel</keyword>
<dbReference type="InterPro" id="IPR005848">
    <property type="entry name" value="Urease_asu"/>
</dbReference>
<keyword evidence="5 10" id="KW-0963">Cytoplasm</keyword>
<dbReference type="InterPro" id="IPR050112">
    <property type="entry name" value="Urease_alpha_subunit"/>
</dbReference>
<name>A0A5C8PBT0_9HYPH</name>
<evidence type="ECO:0000259" key="12">
    <source>
        <dbReference type="PROSITE" id="PS51368"/>
    </source>
</evidence>
<dbReference type="AlphaFoldDB" id="A0A5C8PBT0"/>
<evidence type="ECO:0000256" key="3">
    <source>
        <dbReference type="ARBA" id="ARBA00022723"/>
    </source>
</evidence>
<keyword evidence="14" id="KW-1185">Reference proteome</keyword>
<feature type="active site" description="Proton donor" evidence="5 9">
    <location>
        <position position="320"/>
    </location>
</feature>
<feature type="binding site" evidence="5 8">
    <location>
        <position position="272"/>
    </location>
    <ligand>
        <name>Ni(2+)</name>
        <dbReference type="ChEBI" id="CHEBI:49786"/>
        <label>2</label>
    </ligand>
</feature>
<dbReference type="InterPro" id="IPR032466">
    <property type="entry name" value="Metal_Hydrolase"/>
</dbReference>
<evidence type="ECO:0000256" key="9">
    <source>
        <dbReference type="PIRSR" id="PIRSR611612-52"/>
    </source>
</evidence>
<dbReference type="RefSeq" id="WP_147851016.1">
    <property type="nucleotide sequence ID" value="NZ_VDUZ01000049.1"/>
</dbReference>
<dbReference type="InterPro" id="IPR017951">
    <property type="entry name" value="Urease_asu_c"/>
</dbReference>
<feature type="binding site" evidence="5 8">
    <location>
        <position position="139"/>
    </location>
    <ligand>
        <name>Ni(2+)</name>
        <dbReference type="ChEBI" id="CHEBI:49786"/>
        <label>1</label>
    </ligand>
</feature>
<protein>
    <recommendedName>
        <fullName evidence="5 6">Urease subunit alpha</fullName>
        <ecNumber evidence="5 6">3.5.1.5</ecNumber>
    </recommendedName>
    <alternativeName>
        <fullName evidence="5">Urea amidohydrolase subunit alpha</fullName>
    </alternativeName>
</protein>
<dbReference type="InterPro" id="IPR011612">
    <property type="entry name" value="Urease_alpha_N_dom"/>
</dbReference>
<dbReference type="UniPathway" id="UPA00258">
    <property type="reaction ID" value="UER00370"/>
</dbReference>
<dbReference type="Pfam" id="PF00449">
    <property type="entry name" value="Urease_alpha"/>
    <property type="match status" value="1"/>
</dbReference>
<organism evidence="13 14">
    <name type="scientific">Vineibacter terrae</name>
    <dbReference type="NCBI Taxonomy" id="2586908"/>
    <lineage>
        <taxon>Bacteria</taxon>
        <taxon>Pseudomonadati</taxon>
        <taxon>Pseudomonadota</taxon>
        <taxon>Alphaproteobacteria</taxon>
        <taxon>Hyphomicrobiales</taxon>
        <taxon>Vineibacter</taxon>
    </lineage>
</organism>
<evidence type="ECO:0000313" key="13">
    <source>
        <dbReference type="EMBL" id="TXL71035.1"/>
    </source>
</evidence>
<feature type="binding site" evidence="5 8">
    <location>
        <position position="246"/>
    </location>
    <ligand>
        <name>Ni(2+)</name>
        <dbReference type="ChEBI" id="CHEBI:49786"/>
        <label>2</label>
    </ligand>
</feature>
<dbReference type="SUPFAM" id="SSF51556">
    <property type="entry name" value="Metallo-dependent hydrolases"/>
    <property type="match status" value="1"/>
</dbReference>
<comment type="catalytic activity">
    <reaction evidence="5">
        <text>urea + 2 H2O + H(+) = hydrogencarbonate + 2 NH4(+)</text>
        <dbReference type="Rhea" id="RHEA:20557"/>
        <dbReference type="ChEBI" id="CHEBI:15377"/>
        <dbReference type="ChEBI" id="CHEBI:15378"/>
        <dbReference type="ChEBI" id="CHEBI:16199"/>
        <dbReference type="ChEBI" id="CHEBI:17544"/>
        <dbReference type="ChEBI" id="CHEBI:28938"/>
        <dbReference type="EC" id="3.5.1.5"/>
    </reaction>
</comment>
<keyword evidence="4 5" id="KW-0378">Hydrolase</keyword>
<evidence type="ECO:0000256" key="10">
    <source>
        <dbReference type="PROSITE-ProRule" id="PRU00700"/>
    </source>
</evidence>
<feature type="binding site" evidence="5 10">
    <location>
        <position position="219"/>
    </location>
    <ligand>
        <name>substrate</name>
    </ligand>
</feature>
<comment type="subcellular location">
    <subcellularLocation>
        <location evidence="5 10">Cytoplasm</location>
    </subcellularLocation>
</comment>
<evidence type="ECO:0000256" key="6">
    <source>
        <dbReference type="NCBIfam" id="TIGR01792"/>
    </source>
</evidence>
<comment type="caution">
    <text evidence="13">The sequence shown here is derived from an EMBL/GenBank/DDBJ whole genome shotgun (WGS) entry which is preliminary data.</text>
</comment>
<evidence type="ECO:0000256" key="11">
    <source>
        <dbReference type="RuleBase" id="RU004158"/>
    </source>
</evidence>
<evidence type="ECO:0000256" key="5">
    <source>
        <dbReference type="HAMAP-Rule" id="MF_01953"/>
    </source>
</evidence>
<dbReference type="Gene3D" id="3.20.20.140">
    <property type="entry name" value="Metal-dependent hydrolases"/>
    <property type="match status" value="1"/>
</dbReference>
<comment type="PTM">
    <text evidence="7">Carbamylation allows a single lysine to coordinate two nickel ions.</text>
</comment>
<comment type="cofactor">
    <cofactor evidence="5 8">
        <name>Ni cation</name>
        <dbReference type="ChEBI" id="CHEBI:25516"/>
    </cofactor>
    <text evidence="5 8">Binds 2 nickel ions per subunit.</text>
</comment>
<accession>A0A5C8PBT0</accession>
<comment type="pathway">
    <text evidence="1 5">Nitrogen metabolism; urea degradation; CO(2) and NH(3) from urea (urease route): step 1/1.</text>
</comment>
<dbReference type="InterPro" id="IPR006680">
    <property type="entry name" value="Amidohydro-rel"/>
</dbReference>
<evidence type="ECO:0000256" key="8">
    <source>
        <dbReference type="PIRSR" id="PIRSR611612-51"/>
    </source>
</evidence>
<reference evidence="13 14" key="1">
    <citation type="submission" date="2019-06" db="EMBL/GenBank/DDBJ databases">
        <title>New taxonomy in bacterial strain CC-CFT640, isolated from vineyard.</title>
        <authorList>
            <person name="Lin S.-Y."/>
            <person name="Tsai C.-F."/>
            <person name="Young C.-C."/>
        </authorList>
    </citation>
    <scope>NUCLEOTIDE SEQUENCE [LARGE SCALE GENOMIC DNA]</scope>
    <source>
        <strain evidence="13 14">CC-CFT640</strain>
    </source>
</reference>
<evidence type="ECO:0000256" key="2">
    <source>
        <dbReference type="ARBA" id="ARBA00022596"/>
    </source>
</evidence>
<evidence type="ECO:0000313" key="14">
    <source>
        <dbReference type="Proteomes" id="UP000321638"/>
    </source>
</evidence>